<dbReference type="OrthoDB" id="9761577at2"/>
<accession>S0G6W9</accession>
<comment type="similarity">
    <text evidence="2 10">Belongs to the disproportionating enzyme family.</text>
</comment>
<dbReference type="SUPFAM" id="SSF51445">
    <property type="entry name" value="(Trans)glycosidases"/>
    <property type="match status" value="1"/>
</dbReference>
<organism evidence="11 12">
    <name type="scientific">Desulfotignum phosphitoxidans DSM 13687</name>
    <dbReference type="NCBI Taxonomy" id="1286635"/>
    <lineage>
        <taxon>Bacteria</taxon>
        <taxon>Pseudomonadati</taxon>
        <taxon>Thermodesulfobacteriota</taxon>
        <taxon>Desulfobacteria</taxon>
        <taxon>Desulfobacterales</taxon>
        <taxon>Desulfobacteraceae</taxon>
        <taxon>Desulfotignum</taxon>
    </lineage>
</organism>
<keyword evidence="7 10" id="KW-0119">Carbohydrate metabolism</keyword>
<evidence type="ECO:0000256" key="4">
    <source>
        <dbReference type="ARBA" id="ARBA00020295"/>
    </source>
</evidence>
<evidence type="ECO:0000256" key="9">
    <source>
        <dbReference type="ARBA" id="ARBA00031501"/>
    </source>
</evidence>
<evidence type="ECO:0000256" key="1">
    <source>
        <dbReference type="ARBA" id="ARBA00000439"/>
    </source>
</evidence>
<comment type="catalytic activity">
    <reaction evidence="1 10">
        <text>Transfers a segment of a (1-&gt;4)-alpha-D-glucan to a new position in an acceptor, which may be glucose or a (1-&gt;4)-alpha-D-glucan.</text>
        <dbReference type="EC" id="2.4.1.25"/>
    </reaction>
</comment>
<sequence>MTIRTNGILMHITCLPGRYGIGDLGPAAYGFADFLSATGQQIWQVLPLNPVDPQSGSPYSSPSAFAGNPLLISPHFLVRAGLLSEDETLPRQPFSDNRVDYPAVAEHKHTLFQLAFERLEQQRKTLAGFDHFCTRQTAWLEDYATYMALTTHFDQVSWQQWPQPLRDRHPDALAGIQDKLAIQIRFHQFVQFLFFRQWQALKKYCNARNIRLYGDLPIYMPFDSADVWSCPQQYKLDENKSPTKVSGVPPDYFSDTGQLWGHPVYDWQYLQKNDYAWWLKRFAHNFDMFDVVRIDHFRGLVAYWEVAASAKTAVDGEWVEVPGEDFFTRLTMRFGRLPVIAEDLGMITPDVHECMRRFQLPGMRVLQFAFGDDFPHSSFLPHHHIRDCIVYTGTHDNNTIRGWFEQELTDQAKARLQRYLGSHISRENIHRQMIRLAMMSVADTVIIPLQDILGLGPDARLNQPAGAQDNWQWRLPKGRLTKQHAKWLTTATATYGRSRVSTIRHL</sequence>
<evidence type="ECO:0000256" key="8">
    <source>
        <dbReference type="ARBA" id="ARBA00031423"/>
    </source>
</evidence>
<keyword evidence="12" id="KW-1185">Reference proteome</keyword>
<dbReference type="Gene3D" id="3.20.20.80">
    <property type="entry name" value="Glycosidases"/>
    <property type="match status" value="1"/>
</dbReference>
<keyword evidence="6 10" id="KW-0808">Transferase</keyword>
<dbReference type="EC" id="2.4.1.25" evidence="3 10"/>
<evidence type="ECO:0000256" key="3">
    <source>
        <dbReference type="ARBA" id="ARBA00012560"/>
    </source>
</evidence>
<evidence type="ECO:0000313" key="11">
    <source>
        <dbReference type="EMBL" id="EMS80381.1"/>
    </source>
</evidence>
<evidence type="ECO:0000256" key="2">
    <source>
        <dbReference type="ARBA" id="ARBA00005684"/>
    </source>
</evidence>
<gene>
    <name evidence="11" type="primary">malQ</name>
    <name evidence="11" type="ORF">Dpo_2c00690</name>
</gene>
<dbReference type="GO" id="GO:0005975">
    <property type="term" value="P:carbohydrate metabolic process"/>
    <property type="evidence" value="ECO:0007669"/>
    <property type="project" value="InterPro"/>
</dbReference>
<dbReference type="PANTHER" id="PTHR32438:SF5">
    <property type="entry name" value="4-ALPHA-GLUCANOTRANSFERASE DPE1, CHLOROPLASTIC_AMYLOPLASTIC"/>
    <property type="match status" value="1"/>
</dbReference>
<evidence type="ECO:0000256" key="7">
    <source>
        <dbReference type="ARBA" id="ARBA00023277"/>
    </source>
</evidence>
<proteinExistence type="inferred from homology"/>
<comment type="caution">
    <text evidence="11">The sequence shown here is derived from an EMBL/GenBank/DDBJ whole genome shotgun (WGS) entry which is preliminary data.</text>
</comment>
<dbReference type="Proteomes" id="UP000014216">
    <property type="component" value="Unassembled WGS sequence"/>
</dbReference>
<keyword evidence="5 10" id="KW-0328">Glycosyltransferase</keyword>
<evidence type="ECO:0000313" key="12">
    <source>
        <dbReference type="Proteomes" id="UP000014216"/>
    </source>
</evidence>
<evidence type="ECO:0000256" key="6">
    <source>
        <dbReference type="ARBA" id="ARBA00022679"/>
    </source>
</evidence>
<dbReference type="EMBL" id="APJX01000002">
    <property type="protein sequence ID" value="EMS80381.1"/>
    <property type="molecule type" value="Genomic_DNA"/>
</dbReference>
<evidence type="ECO:0000256" key="10">
    <source>
        <dbReference type="RuleBase" id="RU361207"/>
    </source>
</evidence>
<dbReference type="PATRIC" id="fig|1286635.3.peg.1034"/>
<dbReference type="InterPro" id="IPR017853">
    <property type="entry name" value="GH"/>
</dbReference>
<dbReference type="InterPro" id="IPR003385">
    <property type="entry name" value="Glyco_hydro_77"/>
</dbReference>
<dbReference type="PANTHER" id="PTHR32438">
    <property type="entry name" value="4-ALPHA-GLUCANOTRANSFERASE DPE1, CHLOROPLASTIC/AMYLOPLASTIC"/>
    <property type="match status" value="1"/>
</dbReference>
<dbReference type="RefSeq" id="WP_006964622.1">
    <property type="nucleotide sequence ID" value="NZ_APJX01000002.1"/>
</dbReference>
<dbReference type="NCBIfam" id="NF011080">
    <property type="entry name" value="PRK14508.1-3"/>
    <property type="match status" value="1"/>
</dbReference>
<reference evidence="11 12" key="1">
    <citation type="journal article" date="2013" name="Genome Announc.">
        <title>Draft Genome Sequence of Desulfotignum phosphitoxidans DSM 13687 Strain FiPS-3.</title>
        <authorList>
            <person name="Poehlein A."/>
            <person name="Daniel R."/>
            <person name="Simeonova D.D."/>
        </authorList>
    </citation>
    <scope>NUCLEOTIDE SEQUENCE [LARGE SCALE GENOMIC DNA]</scope>
    <source>
        <strain evidence="11 12">DSM 13687</strain>
    </source>
</reference>
<name>S0G6W9_9BACT</name>
<dbReference type="GO" id="GO:0004134">
    <property type="term" value="F:4-alpha-glucanotransferase activity"/>
    <property type="evidence" value="ECO:0007669"/>
    <property type="project" value="UniProtKB-EC"/>
</dbReference>
<dbReference type="NCBIfam" id="TIGR00217">
    <property type="entry name" value="malQ"/>
    <property type="match status" value="1"/>
</dbReference>
<dbReference type="Pfam" id="PF02446">
    <property type="entry name" value="Glyco_hydro_77"/>
    <property type="match status" value="1"/>
</dbReference>
<protein>
    <recommendedName>
        <fullName evidence="4 10">4-alpha-glucanotransferase</fullName>
        <ecNumber evidence="3 10">2.4.1.25</ecNumber>
    </recommendedName>
    <alternativeName>
        <fullName evidence="8 10">Amylomaltase</fullName>
    </alternativeName>
    <alternativeName>
        <fullName evidence="9 10">Disproportionating enzyme</fullName>
    </alternativeName>
</protein>
<evidence type="ECO:0000256" key="5">
    <source>
        <dbReference type="ARBA" id="ARBA00022676"/>
    </source>
</evidence>
<dbReference type="AlphaFoldDB" id="S0G6W9"/>